<dbReference type="OMA" id="EHITNSL"/>
<name>A0A8R1TVI3_ONCVO</name>
<protein>
    <submittedName>
        <fullName evidence="2">Uncharacterized protein</fullName>
    </submittedName>
</protein>
<organism evidence="2 3">
    <name type="scientific">Onchocerca volvulus</name>
    <dbReference type="NCBI Taxonomy" id="6282"/>
    <lineage>
        <taxon>Eukaryota</taxon>
        <taxon>Metazoa</taxon>
        <taxon>Ecdysozoa</taxon>
        <taxon>Nematoda</taxon>
        <taxon>Chromadorea</taxon>
        <taxon>Rhabditida</taxon>
        <taxon>Spirurina</taxon>
        <taxon>Spiruromorpha</taxon>
        <taxon>Filarioidea</taxon>
        <taxon>Onchocercidae</taxon>
        <taxon>Onchocerca</taxon>
    </lineage>
</organism>
<evidence type="ECO:0000256" key="1">
    <source>
        <dbReference type="SAM" id="MobiDB-lite"/>
    </source>
</evidence>
<accession>A0A8R1TVI3</accession>
<sequence>MSTSSSTSLAFATRGAAQPCETMHHHHECIELLMPENISNNLAMHTVLEEMPPQARTTHRPVILAHASDSSTSEHNETKTSGKI</sequence>
<dbReference type="EnsemblMetazoa" id="OVOC5362.1">
    <property type="protein sequence ID" value="OVOC5362.1"/>
    <property type="gene ID" value="WBGene00242171"/>
</dbReference>
<dbReference type="EMBL" id="CMVM020000154">
    <property type="status" value="NOT_ANNOTATED_CDS"/>
    <property type="molecule type" value="Genomic_DNA"/>
</dbReference>
<feature type="region of interest" description="Disordered" evidence="1">
    <location>
        <begin position="65"/>
        <end position="84"/>
    </location>
</feature>
<feature type="region of interest" description="Disordered" evidence="1">
    <location>
        <begin position="1"/>
        <end position="20"/>
    </location>
</feature>
<evidence type="ECO:0000313" key="2">
    <source>
        <dbReference type="EnsemblMetazoa" id="OVOC5362.1"/>
    </source>
</evidence>
<proteinExistence type="predicted"/>
<feature type="compositionally biased region" description="Basic and acidic residues" evidence="1">
    <location>
        <begin position="72"/>
        <end position="84"/>
    </location>
</feature>
<reference evidence="3" key="1">
    <citation type="submission" date="2013-10" db="EMBL/GenBank/DDBJ databases">
        <title>Genome sequencing of Onchocerca volvulus.</title>
        <authorList>
            <person name="Cotton J."/>
            <person name="Tsai J."/>
            <person name="Stanley E."/>
            <person name="Tracey A."/>
            <person name="Holroyd N."/>
            <person name="Lustigman S."/>
            <person name="Berriman M."/>
        </authorList>
    </citation>
    <scope>NUCLEOTIDE SEQUENCE</scope>
</reference>
<evidence type="ECO:0000313" key="3">
    <source>
        <dbReference type="Proteomes" id="UP000024404"/>
    </source>
</evidence>
<keyword evidence="3" id="KW-1185">Reference proteome</keyword>
<dbReference type="Proteomes" id="UP000024404">
    <property type="component" value="Unassembled WGS sequence"/>
</dbReference>
<reference evidence="2" key="2">
    <citation type="submission" date="2022-06" db="UniProtKB">
        <authorList>
            <consortium name="EnsemblMetazoa"/>
        </authorList>
    </citation>
    <scope>IDENTIFICATION</scope>
</reference>
<dbReference type="AlphaFoldDB" id="A0A8R1TVI3"/>